<gene>
    <name evidence="2" type="ordered locus">Theam_1807</name>
</gene>
<sequence length="57" mass="6952">MIRALKLFWLIFKYSVIFVILLIEMFDEWGDASEIVERRQKFYRGDIEEAILHGESW</sequence>
<keyword evidence="2" id="KW-0614">Plasmid</keyword>
<accession>E8T6U0</accession>
<feature type="transmembrane region" description="Helical" evidence="1">
    <location>
        <begin position="7"/>
        <end position="26"/>
    </location>
</feature>
<evidence type="ECO:0000313" key="2">
    <source>
        <dbReference type="EMBL" id="ADU97763.1"/>
    </source>
</evidence>
<protein>
    <submittedName>
        <fullName evidence="2">Uncharacterized protein</fullName>
    </submittedName>
</protein>
<keyword evidence="1" id="KW-0812">Transmembrane</keyword>
<keyword evidence="1" id="KW-0472">Membrane</keyword>
<dbReference type="Proteomes" id="UP000006362">
    <property type="component" value="Plasmid pTHEAM01"/>
</dbReference>
<proteinExistence type="predicted"/>
<evidence type="ECO:0000256" key="1">
    <source>
        <dbReference type="SAM" id="Phobius"/>
    </source>
</evidence>
<name>E8T6U0_THEA1</name>
<evidence type="ECO:0000313" key="3">
    <source>
        <dbReference type="Proteomes" id="UP000006362"/>
    </source>
</evidence>
<dbReference type="HOGENOM" id="CLU_2995173_0_0_0"/>
<keyword evidence="1" id="KW-1133">Transmembrane helix</keyword>
<geneLocation type="plasmid" evidence="2 3">
    <name>pTHEAM01</name>
</geneLocation>
<dbReference type="KEGG" id="tam:Theam_1807"/>
<keyword evidence="3" id="KW-1185">Reference proteome</keyword>
<organism evidence="2 3">
    <name type="scientific">Thermovibrio ammonificans (strain DSM 15698 / JCM 12110 / HB-1)</name>
    <dbReference type="NCBI Taxonomy" id="648996"/>
    <lineage>
        <taxon>Bacteria</taxon>
        <taxon>Pseudomonadati</taxon>
        <taxon>Aquificota</taxon>
        <taxon>Aquificia</taxon>
        <taxon>Desulfurobacteriales</taxon>
        <taxon>Desulfurobacteriaceae</taxon>
        <taxon>Thermovibrio</taxon>
    </lineage>
</organism>
<dbReference type="RefSeq" id="WP_013524967.1">
    <property type="nucleotide sequence ID" value="NC_014917.1"/>
</dbReference>
<dbReference type="EMBL" id="CP002445">
    <property type="protein sequence ID" value="ADU97763.1"/>
    <property type="molecule type" value="Genomic_DNA"/>
</dbReference>
<dbReference type="AlphaFoldDB" id="E8T6U0"/>
<reference evidence="2" key="1">
    <citation type="submission" date="2011-01" db="EMBL/GenBank/DDBJ databases">
        <title>Complete sequence of plasmid of Thermovibrio ammonificans HB-1.</title>
        <authorList>
            <consortium name="US DOE Joint Genome Institute"/>
            <person name="Lucas S."/>
            <person name="Copeland A."/>
            <person name="Lapidus A."/>
            <person name="Cheng J.-F."/>
            <person name="Goodwin L."/>
            <person name="Pitluck S."/>
            <person name="Davenport K."/>
            <person name="Detter J.C."/>
            <person name="Han C."/>
            <person name="Tapia R."/>
            <person name="Land M."/>
            <person name="Hauser L."/>
            <person name="Kyrpides N."/>
            <person name="Ivanova N."/>
            <person name="Ovchinnikova G."/>
            <person name="Vetriani C."/>
            <person name="Woyke T."/>
        </authorList>
    </citation>
    <scope>NUCLEOTIDE SEQUENCE [LARGE SCALE GENOMIC DNA]</scope>
    <source>
        <strain evidence="2">HB-1</strain>
        <plasmid evidence="2">pTHEAM01</plasmid>
    </source>
</reference>